<protein>
    <submittedName>
        <fullName evidence="8">Multidrug efflux SMR transporter</fullName>
    </submittedName>
</protein>
<comment type="similarity">
    <text evidence="6">Belongs to the drug/metabolite transporter (DMT) superfamily. Small multidrug resistance (SMR) (TC 2.A.7.1) family.</text>
</comment>
<evidence type="ECO:0000313" key="8">
    <source>
        <dbReference type="EMBL" id="TYA14153.1"/>
    </source>
</evidence>
<dbReference type="InterPro" id="IPR045324">
    <property type="entry name" value="Small_multidrug_res"/>
</dbReference>
<keyword evidence="5 7" id="KW-0472">Membrane</keyword>
<dbReference type="SUPFAM" id="SSF103481">
    <property type="entry name" value="Multidrug resistance efflux transporter EmrE"/>
    <property type="match status" value="1"/>
</dbReference>
<evidence type="ECO:0000256" key="2">
    <source>
        <dbReference type="ARBA" id="ARBA00022475"/>
    </source>
</evidence>
<evidence type="ECO:0000256" key="6">
    <source>
        <dbReference type="RuleBase" id="RU003942"/>
    </source>
</evidence>
<dbReference type="EMBL" id="VSDO01000001">
    <property type="protein sequence ID" value="TYA14153.1"/>
    <property type="molecule type" value="Genomic_DNA"/>
</dbReference>
<gene>
    <name evidence="8" type="ORF">FRY98_00235</name>
</gene>
<comment type="caution">
    <text evidence="8">The sequence shown here is derived from an EMBL/GenBank/DDBJ whole genome shotgun (WGS) entry which is preliminary data.</text>
</comment>
<proteinExistence type="inferred from homology"/>
<sequence length="133" mass="14213">MRTIFKGKEEGELVNRYWNLIWIAGALEIGWVIGLKHSYNVWTWGGTILALALSTYLLIRSTAKLPVGTAYAVFTGIGTAGTVLAEMVIFGEPFRILKILLILLLVSGVIGLKVVTADGGPESGPEAEPGGGR</sequence>
<dbReference type="GO" id="GO:0022857">
    <property type="term" value="F:transmembrane transporter activity"/>
    <property type="evidence" value="ECO:0007669"/>
    <property type="project" value="InterPro"/>
</dbReference>
<evidence type="ECO:0000256" key="4">
    <source>
        <dbReference type="ARBA" id="ARBA00022989"/>
    </source>
</evidence>
<evidence type="ECO:0000256" key="5">
    <source>
        <dbReference type="ARBA" id="ARBA00023136"/>
    </source>
</evidence>
<feature type="transmembrane region" description="Helical" evidence="7">
    <location>
        <begin position="41"/>
        <end position="59"/>
    </location>
</feature>
<feature type="transmembrane region" description="Helical" evidence="7">
    <location>
        <begin position="71"/>
        <end position="90"/>
    </location>
</feature>
<dbReference type="InterPro" id="IPR000390">
    <property type="entry name" value="Small_drug/metabolite_transptr"/>
</dbReference>
<keyword evidence="9" id="KW-1185">Reference proteome</keyword>
<feature type="transmembrane region" description="Helical" evidence="7">
    <location>
        <begin position="96"/>
        <end position="115"/>
    </location>
</feature>
<dbReference type="GO" id="GO:0005886">
    <property type="term" value="C:plasma membrane"/>
    <property type="evidence" value="ECO:0007669"/>
    <property type="project" value="UniProtKB-SubCell"/>
</dbReference>
<name>A0A5D0CW98_9BACL</name>
<dbReference type="PANTHER" id="PTHR30561:SF7">
    <property type="entry name" value="GUANIDINIUM EFFLUX SYSTEM SUBUNIT GDNC-RELATED"/>
    <property type="match status" value="1"/>
</dbReference>
<keyword evidence="3 6" id="KW-0812">Transmembrane</keyword>
<dbReference type="PANTHER" id="PTHR30561">
    <property type="entry name" value="SMR FAMILY PROTON-DEPENDENT DRUG EFFLUX TRANSPORTER SUGE"/>
    <property type="match status" value="1"/>
</dbReference>
<comment type="subcellular location">
    <subcellularLocation>
        <location evidence="1 6">Cell membrane</location>
        <topology evidence="1 6">Multi-pass membrane protein</topology>
    </subcellularLocation>
</comment>
<evidence type="ECO:0000313" key="9">
    <source>
        <dbReference type="Proteomes" id="UP000325218"/>
    </source>
</evidence>
<dbReference type="AlphaFoldDB" id="A0A5D0CW98"/>
<dbReference type="OrthoDB" id="2168659at2"/>
<reference evidence="8 9" key="1">
    <citation type="submission" date="2019-08" db="EMBL/GenBank/DDBJ databases">
        <title>Genome sequencing of Paenibacillus faecis DSM 23593(T).</title>
        <authorList>
            <person name="Kook J.-K."/>
            <person name="Park S.-N."/>
            <person name="Lim Y.K."/>
        </authorList>
    </citation>
    <scope>NUCLEOTIDE SEQUENCE [LARGE SCALE GENOMIC DNA]</scope>
    <source>
        <strain evidence="8 9">DSM 23593</strain>
    </source>
</reference>
<evidence type="ECO:0000256" key="7">
    <source>
        <dbReference type="SAM" id="Phobius"/>
    </source>
</evidence>
<evidence type="ECO:0000256" key="1">
    <source>
        <dbReference type="ARBA" id="ARBA00004651"/>
    </source>
</evidence>
<keyword evidence="4 7" id="KW-1133">Transmembrane helix</keyword>
<dbReference type="InterPro" id="IPR037185">
    <property type="entry name" value="EmrE-like"/>
</dbReference>
<feature type="transmembrane region" description="Helical" evidence="7">
    <location>
        <begin position="16"/>
        <end position="35"/>
    </location>
</feature>
<accession>A0A5D0CW98</accession>
<dbReference type="Proteomes" id="UP000325218">
    <property type="component" value="Unassembled WGS sequence"/>
</dbReference>
<organism evidence="8 9">
    <name type="scientific">Paenibacillus faecis</name>
    <dbReference type="NCBI Taxonomy" id="862114"/>
    <lineage>
        <taxon>Bacteria</taxon>
        <taxon>Bacillati</taxon>
        <taxon>Bacillota</taxon>
        <taxon>Bacilli</taxon>
        <taxon>Bacillales</taxon>
        <taxon>Paenibacillaceae</taxon>
        <taxon>Paenibacillus</taxon>
    </lineage>
</organism>
<keyword evidence="2" id="KW-1003">Cell membrane</keyword>
<dbReference type="Pfam" id="PF00893">
    <property type="entry name" value="Multi_Drug_Res"/>
    <property type="match status" value="1"/>
</dbReference>
<dbReference type="Gene3D" id="1.10.3730.20">
    <property type="match status" value="1"/>
</dbReference>
<evidence type="ECO:0000256" key="3">
    <source>
        <dbReference type="ARBA" id="ARBA00022692"/>
    </source>
</evidence>